<accession>A0AAE1CT55</accession>
<sequence length="389" mass="43810">MSGSGAHQAGWTPRTSSPSVAPPTTGRVNISSPNSSNRKTVYTRPTYLATILWIRNLWLFLQNLSRKLTLPGKSRSSASAINNNVDSFSSRFSIINVYVGPQARLLQLFGRNQLKQHSLKCRTTVHGEEPEFTAYQKIQRLNALLILIVFCFFLLIQVLSLLKVSTFSFLAVALFSLSFLSSLLLKRRSFYLSLTYFHETFLAKDSNLSLSAFTPTARLLVLVLTILRRRQDMGNEGSAPSTGESTPVSEYPSLYSIHSRVRSSVESTRAASPMEPPEPDMSHLTAEEIAQIKQVMDRAKNLQEEETTRARGKNRSVMSLCKSPNSKHNTSYDVAVITEEKARYVYSRFHILQVMFVPWTQPRLRERPSIFHPSPLFASGFMTVTSPIH</sequence>
<evidence type="ECO:0000256" key="2">
    <source>
        <dbReference type="SAM" id="Phobius"/>
    </source>
</evidence>
<protein>
    <submittedName>
        <fullName evidence="3">Uncharacterized protein</fullName>
    </submittedName>
</protein>
<proteinExistence type="predicted"/>
<keyword evidence="2" id="KW-0812">Transmembrane</keyword>
<reference evidence="3" key="1">
    <citation type="journal article" date="2023" name="G3 (Bethesda)">
        <title>A reference genome for the long-term kleptoplast-retaining sea slug Elysia crispata morphotype clarki.</title>
        <authorList>
            <person name="Eastman K.E."/>
            <person name="Pendleton A.L."/>
            <person name="Shaikh M.A."/>
            <person name="Suttiyut T."/>
            <person name="Ogas R."/>
            <person name="Tomko P."/>
            <person name="Gavelis G."/>
            <person name="Widhalm J.R."/>
            <person name="Wisecaver J.H."/>
        </authorList>
    </citation>
    <scope>NUCLEOTIDE SEQUENCE</scope>
    <source>
        <strain evidence="3">ECLA1</strain>
    </source>
</reference>
<dbReference type="Proteomes" id="UP001283361">
    <property type="component" value="Unassembled WGS sequence"/>
</dbReference>
<dbReference type="EMBL" id="JAWDGP010006875">
    <property type="protein sequence ID" value="KAK3733855.1"/>
    <property type="molecule type" value="Genomic_DNA"/>
</dbReference>
<dbReference type="Gene3D" id="3.30.40.10">
    <property type="entry name" value="Zinc/RING finger domain, C3HC4 (zinc finger)"/>
    <property type="match status" value="1"/>
</dbReference>
<evidence type="ECO:0000313" key="3">
    <source>
        <dbReference type="EMBL" id="KAK3733855.1"/>
    </source>
</evidence>
<feature type="region of interest" description="Disordered" evidence="1">
    <location>
        <begin position="304"/>
        <end position="324"/>
    </location>
</feature>
<evidence type="ECO:0000313" key="4">
    <source>
        <dbReference type="Proteomes" id="UP001283361"/>
    </source>
</evidence>
<gene>
    <name evidence="3" type="ORF">RRG08_031795</name>
</gene>
<organism evidence="3 4">
    <name type="scientific">Elysia crispata</name>
    <name type="common">lettuce slug</name>
    <dbReference type="NCBI Taxonomy" id="231223"/>
    <lineage>
        <taxon>Eukaryota</taxon>
        <taxon>Metazoa</taxon>
        <taxon>Spiralia</taxon>
        <taxon>Lophotrochozoa</taxon>
        <taxon>Mollusca</taxon>
        <taxon>Gastropoda</taxon>
        <taxon>Heterobranchia</taxon>
        <taxon>Euthyneura</taxon>
        <taxon>Panpulmonata</taxon>
        <taxon>Sacoglossa</taxon>
        <taxon>Placobranchoidea</taxon>
        <taxon>Plakobranchidae</taxon>
        <taxon>Elysia</taxon>
    </lineage>
</organism>
<name>A0AAE1CT55_9GAST</name>
<feature type="compositionally biased region" description="Polar residues" evidence="1">
    <location>
        <begin position="26"/>
        <end position="37"/>
    </location>
</feature>
<dbReference type="AlphaFoldDB" id="A0AAE1CT55"/>
<feature type="transmembrane region" description="Helical" evidence="2">
    <location>
        <begin position="141"/>
        <end position="161"/>
    </location>
</feature>
<comment type="caution">
    <text evidence="3">The sequence shown here is derived from an EMBL/GenBank/DDBJ whole genome shotgun (WGS) entry which is preliminary data.</text>
</comment>
<keyword evidence="2" id="KW-0472">Membrane</keyword>
<feature type="region of interest" description="Disordered" evidence="1">
    <location>
        <begin position="1"/>
        <end position="37"/>
    </location>
</feature>
<evidence type="ECO:0000256" key="1">
    <source>
        <dbReference type="SAM" id="MobiDB-lite"/>
    </source>
</evidence>
<dbReference type="InterPro" id="IPR013083">
    <property type="entry name" value="Znf_RING/FYVE/PHD"/>
</dbReference>
<keyword evidence="2" id="KW-1133">Transmembrane helix</keyword>
<keyword evidence="4" id="KW-1185">Reference proteome</keyword>
<feature type="transmembrane region" description="Helical" evidence="2">
    <location>
        <begin position="167"/>
        <end position="185"/>
    </location>
</feature>